<comment type="caution">
    <text evidence="2">The sequence shown here is derived from an EMBL/GenBank/DDBJ whole genome shotgun (WGS) entry which is preliminary data.</text>
</comment>
<evidence type="ECO:0000313" key="3">
    <source>
        <dbReference type="Proteomes" id="UP000823201"/>
    </source>
</evidence>
<dbReference type="EMBL" id="JAFBEV010000021">
    <property type="protein sequence ID" value="MBM7658693.1"/>
    <property type="molecule type" value="Genomic_DNA"/>
</dbReference>
<proteinExistence type="predicted"/>
<reference evidence="2 3" key="1">
    <citation type="submission" date="2021-01" db="EMBL/GenBank/DDBJ databases">
        <title>Genomic Encyclopedia of Type Strains, Phase IV (KMG-IV): sequencing the most valuable type-strain genomes for metagenomic binning, comparative biology and taxonomic classification.</title>
        <authorList>
            <person name="Goeker M."/>
        </authorList>
    </citation>
    <scope>NUCLEOTIDE SEQUENCE [LARGE SCALE GENOMIC DNA]</scope>
    <source>
        <strain evidence="2 3">DSM 100968</strain>
    </source>
</reference>
<feature type="coiled-coil region" evidence="1">
    <location>
        <begin position="123"/>
        <end position="154"/>
    </location>
</feature>
<evidence type="ECO:0000313" key="2">
    <source>
        <dbReference type="EMBL" id="MBM7658693.1"/>
    </source>
</evidence>
<dbReference type="RefSeq" id="WP_205007248.1">
    <property type="nucleotide sequence ID" value="NZ_CBCRXA010000021.1"/>
</dbReference>
<dbReference type="Pfam" id="PF09548">
    <property type="entry name" value="Spore_III_AB"/>
    <property type="match status" value="1"/>
</dbReference>
<name>A0ABS2QAE5_9BACL</name>
<organism evidence="2 3">
    <name type="scientific">Sporolactobacillus spathodeae</name>
    <dbReference type="NCBI Taxonomy" id="1465502"/>
    <lineage>
        <taxon>Bacteria</taxon>
        <taxon>Bacillati</taxon>
        <taxon>Bacillota</taxon>
        <taxon>Bacilli</taxon>
        <taxon>Bacillales</taxon>
        <taxon>Sporolactobacillaceae</taxon>
        <taxon>Sporolactobacillus</taxon>
    </lineage>
</organism>
<dbReference type="InterPro" id="IPR014198">
    <property type="entry name" value="Spore_III_AB"/>
</dbReference>
<sequence>MIEFLGALCIIAASTLIGFVLASRYNQRPRQIRQWRSALQSMEAEIIYGRIPVGELAVHLEKQLPQPISCFFQYLQDALFKEGYPLQDAWRQAVLHYWPQTAMKTAEREVVLQFGTTLGTGDVANQKKHIQLALAQLEAEENEARRDQATHEKMMRSLGFLAGLLVVLLLI</sequence>
<protein>
    <submittedName>
        <fullName evidence="2">Stage III sporulation protein AB</fullName>
    </submittedName>
</protein>
<gene>
    <name evidence="2" type="ORF">JOC27_002155</name>
</gene>
<keyword evidence="3" id="KW-1185">Reference proteome</keyword>
<dbReference type="PIRSF" id="PIRSF021435">
    <property type="entry name" value="SpoIIIAB"/>
    <property type="match status" value="1"/>
</dbReference>
<dbReference type="NCBIfam" id="TIGR02833">
    <property type="entry name" value="spore_III_AB"/>
    <property type="match status" value="1"/>
</dbReference>
<evidence type="ECO:0000256" key="1">
    <source>
        <dbReference type="SAM" id="Coils"/>
    </source>
</evidence>
<dbReference type="Proteomes" id="UP000823201">
    <property type="component" value="Unassembled WGS sequence"/>
</dbReference>
<accession>A0ABS2QAE5</accession>
<keyword evidence="1" id="KW-0175">Coiled coil</keyword>